<name>A0A2T6BQT2_9BACL</name>
<dbReference type="Proteomes" id="UP000244240">
    <property type="component" value="Unassembled WGS sequence"/>
</dbReference>
<evidence type="ECO:0000313" key="4">
    <source>
        <dbReference type="Proteomes" id="UP000244240"/>
    </source>
</evidence>
<gene>
    <name evidence="3" type="ORF">C8P63_11637</name>
</gene>
<dbReference type="EMBL" id="QBKR01000016">
    <property type="protein sequence ID" value="PTX58450.1"/>
    <property type="molecule type" value="Genomic_DNA"/>
</dbReference>
<feature type="compositionally biased region" description="Pro residues" evidence="1">
    <location>
        <begin position="30"/>
        <end position="44"/>
    </location>
</feature>
<reference evidence="3 4" key="1">
    <citation type="submission" date="2018-04" db="EMBL/GenBank/DDBJ databases">
        <title>Genomic Encyclopedia of Archaeal and Bacterial Type Strains, Phase II (KMG-II): from individual species to whole genera.</title>
        <authorList>
            <person name="Goeker M."/>
        </authorList>
    </citation>
    <scope>NUCLEOTIDE SEQUENCE [LARGE SCALE GENOMIC DNA]</scope>
    <source>
        <strain evidence="3 4">DSM 45787</strain>
    </source>
</reference>
<protein>
    <recommendedName>
        <fullName evidence="2">Pyridoxamine 5'-phosphate oxidase N-terminal domain-containing protein</fullName>
    </recommendedName>
</protein>
<dbReference type="InterPro" id="IPR012349">
    <property type="entry name" value="Split_barrel_FMN-bd"/>
</dbReference>
<keyword evidence="4" id="KW-1185">Reference proteome</keyword>
<comment type="caution">
    <text evidence="3">The sequence shown here is derived from an EMBL/GenBank/DDBJ whole genome shotgun (WGS) entry which is preliminary data.</text>
</comment>
<evidence type="ECO:0000259" key="2">
    <source>
        <dbReference type="Pfam" id="PF01243"/>
    </source>
</evidence>
<dbReference type="SUPFAM" id="SSF50475">
    <property type="entry name" value="FMN-binding split barrel"/>
    <property type="match status" value="1"/>
</dbReference>
<dbReference type="InterPro" id="IPR011576">
    <property type="entry name" value="Pyridox_Oxase_N"/>
</dbReference>
<evidence type="ECO:0000256" key="1">
    <source>
        <dbReference type="SAM" id="MobiDB-lite"/>
    </source>
</evidence>
<dbReference type="PANTHER" id="PTHR42815">
    <property type="entry name" value="FAD-BINDING, PUTATIVE (AFU_ORTHOLOGUE AFUA_6G07600)-RELATED"/>
    <property type="match status" value="1"/>
</dbReference>
<dbReference type="PANTHER" id="PTHR42815:SF2">
    <property type="entry name" value="FAD-BINDING, PUTATIVE (AFU_ORTHOLOGUE AFUA_6G07600)-RELATED"/>
    <property type="match status" value="1"/>
</dbReference>
<sequence>MKGLKDPFRRSSSDSETRNRYHTGGSSPSAPSPIHPRRPSPPLPGSRGEHFLQKEYGTEKRALAFYNNQMLDHLNQTMMDFIAEQEMAFIATADGNGECDNSFRAGPPGFVRILDEYHLAYPEYRGNGVMASLGNILENPHIGILFVDFFRTAVGLHVNGKAKIVENQELLSQPDLPKAIRSDILTEDGKKPERWVLVQVEEAYIHCSKHIPLLKKLDKDIDWGTDDIQKKGGDYFRAKNEPRPWDPVPSGK</sequence>
<organism evidence="3 4">
    <name type="scientific">Melghirimyces profundicolus</name>
    <dbReference type="NCBI Taxonomy" id="1242148"/>
    <lineage>
        <taxon>Bacteria</taxon>
        <taxon>Bacillati</taxon>
        <taxon>Bacillota</taxon>
        <taxon>Bacilli</taxon>
        <taxon>Bacillales</taxon>
        <taxon>Thermoactinomycetaceae</taxon>
        <taxon>Melghirimyces</taxon>
    </lineage>
</organism>
<feature type="domain" description="Pyridoxamine 5'-phosphate oxidase N-terminal" evidence="2">
    <location>
        <begin position="75"/>
        <end position="207"/>
    </location>
</feature>
<feature type="region of interest" description="Disordered" evidence="1">
    <location>
        <begin position="1"/>
        <end position="49"/>
    </location>
</feature>
<dbReference type="AlphaFoldDB" id="A0A2T6BQT2"/>
<dbReference type="Pfam" id="PF01243">
    <property type="entry name" value="PNPOx_N"/>
    <property type="match status" value="1"/>
</dbReference>
<dbReference type="Gene3D" id="2.30.110.10">
    <property type="entry name" value="Electron Transport, Fmn-binding Protein, Chain A"/>
    <property type="match status" value="1"/>
</dbReference>
<feature type="compositionally biased region" description="Basic and acidic residues" evidence="1">
    <location>
        <begin position="1"/>
        <end position="19"/>
    </location>
</feature>
<feature type="region of interest" description="Disordered" evidence="1">
    <location>
        <begin position="231"/>
        <end position="252"/>
    </location>
</feature>
<proteinExistence type="predicted"/>
<feature type="compositionally biased region" description="Basic and acidic residues" evidence="1">
    <location>
        <begin position="231"/>
        <end position="244"/>
    </location>
</feature>
<evidence type="ECO:0000313" key="3">
    <source>
        <dbReference type="EMBL" id="PTX58450.1"/>
    </source>
</evidence>
<accession>A0A2T6BQT2</accession>